<keyword evidence="6" id="KW-1185">Reference proteome</keyword>
<dbReference type="Gene3D" id="3.40.50.12780">
    <property type="entry name" value="N-terminal domain of ligase-like"/>
    <property type="match status" value="1"/>
</dbReference>
<dbReference type="InterPro" id="IPR025110">
    <property type="entry name" value="AMP-bd_C"/>
</dbReference>
<dbReference type="PANTHER" id="PTHR43201">
    <property type="entry name" value="ACYL-COA SYNTHETASE"/>
    <property type="match status" value="1"/>
</dbReference>
<comment type="caution">
    <text evidence="5">The sequence shown here is derived from an EMBL/GenBank/DDBJ whole genome shotgun (WGS) entry which is preliminary data.</text>
</comment>
<dbReference type="Pfam" id="PF00501">
    <property type="entry name" value="AMP-binding"/>
    <property type="match status" value="1"/>
</dbReference>
<gene>
    <name evidence="5" type="ORF">lacNasYZ03_01150</name>
</gene>
<comment type="similarity">
    <text evidence="1">Belongs to the ATP-dependent AMP-binding enzyme family.</text>
</comment>
<dbReference type="Pfam" id="PF13193">
    <property type="entry name" value="AMP-binding_C"/>
    <property type="match status" value="1"/>
</dbReference>
<protein>
    <submittedName>
        <fullName evidence="5">Acyl-CoA synthetase</fullName>
    </submittedName>
</protein>
<dbReference type="PANTHER" id="PTHR43201:SF5">
    <property type="entry name" value="MEDIUM-CHAIN ACYL-COA LIGASE ACSF2, MITOCHONDRIAL"/>
    <property type="match status" value="1"/>
</dbReference>
<evidence type="ECO:0000313" key="5">
    <source>
        <dbReference type="EMBL" id="GHW00428.1"/>
    </source>
</evidence>
<accession>A0ABQ3W2C8</accession>
<evidence type="ECO:0000256" key="2">
    <source>
        <dbReference type="ARBA" id="ARBA00022598"/>
    </source>
</evidence>
<evidence type="ECO:0000313" key="6">
    <source>
        <dbReference type="Proteomes" id="UP000616547"/>
    </source>
</evidence>
<dbReference type="EMBL" id="BOCI01000029">
    <property type="protein sequence ID" value="GHW00428.1"/>
    <property type="molecule type" value="Genomic_DNA"/>
</dbReference>
<feature type="domain" description="AMP-binding enzyme C-terminal" evidence="4">
    <location>
        <begin position="414"/>
        <end position="492"/>
    </location>
</feature>
<organism evidence="5 6">
    <name type="scientific">Lactobacillus nasalidis</name>
    <dbReference type="NCBI Taxonomy" id="2797258"/>
    <lineage>
        <taxon>Bacteria</taxon>
        <taxon>Bacillati</taxon>
        <taxon>Bacillota</taxon>
        <taxon>Bacilli</taxon>
        <taxon>Lactobacillales</taxon>
        <taxon>Lactobacillaceae</taxon>
        <taxon>Lactobacillus</taxon>
    </lineage>
</organism>
<evidence type="ECO:0000259" key="4">
    <source>
        <dbReference type="Pfam" id="PF13193"/>
    </source>
</evidence>
<keyword evidence="2" id="KW-0436">Ligase</keyword>
<sequence>MTRLTTDLQANIQKNQNRNILMDLSRHLWFTGQDIEDDVAVLQKCFRASNLAGGDRVLMRLANSPVYIPINQAMWRMGITPHPVSASTPARELLRQLDELEYPALLVDQQMADEIDLPGFQSFALNLKTMPDLVFFCKPGLAAGRSCEPTEESLGLILSTSGTTGKPKQVGLTHAMMRAAAQYDKDSHRLTPDDTVLVVMPMFHINAQMILTTSSLLAGGRIAIAPKFSASRFWGWVHEADASWSSIVPTIVMILLKNENALAAYKANPQNRLRFIRCASAMLPVARHKQFLETYHVPLLEGYGMTESCSQCTLNPLDAIKIGSAGKPYHTEMAIFADGKYHEYGKESNVKGEICIKGHHVITHYLSGSQKDFQNGWFHTGDLGYFDEDGYLWLEGRIKHLINRGGEKVSPIIVENVISELPFVKAVAVVPTPDEFYGEVVTAAIVLDPRAGIDPQQARQQIDEHCRKNLASYRCPSKIFFVDQFPLNPTGKIKRPELAAELVQLEKQGA</sequence>
<reference evidence="6" key="1">
    <citation type="submission" date="2021-01" db="EMBL/GenBank/DDBJ databases">
        <title>Draft genome sequence of Nasalis larvatus strain YZ03.</title>
        <authorList>
            <person name="Suzuki-Hashido N."/>
            <person name="Tsuchida S."/>
            <person name="Hayakawa T."/>
        </authorList>
    </citation>
    <scope>NUCLEOTIDE SEQUENCE [LARGE SCALE GENOMIC DNA]</scope>
    <source>
        <strain evidence="6">YZ03</strain>
    </source>
</reference>
<dbReference type="InterPro" id="IPR000873">
    <property type="entry name" value="AMP-dep_synth/lig_dom"/>
</dbReference>
<feature type="domain" description="AMP-dependent synthetase/ligase" evidence="3">
    <location>
        <begin position="9"/>
        <end position="366"/>
    </location>
</feature>
<dbReference type="InterPro" id="IPR042099">
    <property type="entry name" value="ANL_N_sf"/>
</dbReference>
<dbReference type="Gene3D" id="3.30.300.30">
    <property type="match status" value="1"/>
</dbReference>
<evidence type="ECO:0000259" key="3">
    <source>
        <dbReference type="Pfam" id="PF00501"/>
    </source>
</evidence>
<dbReference type="InterPro" id="IPR045851">
    <property type="entry name" value="AMP-bd_C_sf"/>
</dbReference>
<dbReference type="RefSeq" id="WP_201331660.1">
    <property type="nucleotide sequence ID" value="NZ_BOCG01000105.1"/>
</dbReference>
<dbReference type="Proteomes" id="UP000616547">
    <property type="component" value="Unassembled WGS sequence"/>
</dbReference>
<proteinExistence type="inferred from homology"/>
<evidence type="ECO:0000256" key="1">
    <source>
        <dbReference type="ARBA" id="ARBA00006432"/>
    </source>
</evidence>
<dbReference type="SUPFAM" id="SSF56801">
    <property type="entry name" value="Acetyl-CoA synthetase-like"/>
    <property type="match status" value="1"/>
</dbReference>
<name>A0ABQ3W2C8_9LACO</name>